<dbReference type="InterPro" id="IPR038765">
    <property type="entry name" value="Papain-like_cys_pep_sf"/>
</dbReference>
<feature type="compositionally biased region" description="Polar residues" evidence="8">
    <location>
        <begin position="205"/>
        <end position="219"/>
    </location>
</feature>
<dbReference type="GO" id="GO:0006508">
    <property type="term" value="P:proteolysis"/>
    <property type="evidence" value="ECO:0007669"/>
    <property type="project" value="UniProtKB-KW"/>
</dbReference>
<evidence type="ECO:0000256" key="3">
    <source>
        <dbReference type="ARBA" id="ARBA00012759"/>
    </source>
</evidence>
<comment type="similarity">
    <text evidence="2">Belongs to the peptidase C19 family.</text>
</comment>
<feature type="compositionally biased region" description="Polar residues" evidence="8">
    <location>
        <begin position="571"/>
        <end position="588"/>
    </location>
</feature>
<reference evidence="10" key="1">
    <citation type="submission" date="2022-07" db="EMBL/GenBank/DDBJ databases">
        <title>Evaluation of T. orientalis genome assembly methods using nanopore sequencing and analysis of variation between genomes.</title>
        <authorList>
            <person name="Yam J."/>
            <person name="Micallef M.L."/>
            <person name="Liu M."/>
            <person name="Djordjevic S.P."/>
            <person name="Bogema D.R."/>
            <person name="Jenkins C."/>
        </authorList>
    </citation>
    <scope>NUCLEOTIDE SEQUENCE</scope>
    <source>
        <strain evidence="10">Goon Nure</strain>
    </source>
</reference>
<keyword evidence="7" id="KW-0788">Thiol protease</keyword>
<feature type="compositionally biased region" description="Low complexity" evidence="8">
    <location>
        <begin position="589"/>
        <end position="608"/>
    </location>
</feature>
<dbReference type="AlphaFoldDB" id="A0A976MD49"/>
<dbReference type="GO" id="GO:0004843">
    <property type="term" value="F:cysteine-type deubiquitinase activity"/>
    <property type="evidence" value="ECO:0007669"/>
    <property type="project" value="UniProtKB-EC"/>
</dbReference>
<dbReference type="Pfam" id="PF13423">
    <property type="entry name" value="UCH_1"/>
    <property type="match status" value="1"/>
</dbReference>
<dbReference type="PANTHER" id="PTHR24006">
    <property type="entry name" value="UBIQUITIN CARBOXYL-TERMINAL HYDROLASE"/>
    <property type="match status" value="1"/>
</dbReference>
<evidence type="ECO:0000256" key="2">
    <source>
        <dbReference type="ARBA" id="ARBA00009085"/>
    </source>
</evidence>
<keyword evidence="4" id="KW-0645">Protease</keyword>
<evidence type="ECO:0000259" key="9">
    <source>
        <dbReference type="PROSITE" id="PS50235"/>
    </source>
</evidence>
<dbReference type="GO" id="GO:0005829">
    <property type="term" value="C:cytosol"/>
    <property type="evidence" value="ECO:0007669"/>
    <property type="project" value="TreeGrafter"/>
</dbReference>
<keyword evidence="5" id="KW-0833">Ubl conjugation pathway</keyword>
<dbReference type="GO" id="GO:0016579">
    <property type="term" value="P:protein deubiquitination"/>
    <property type="evidence" value="ECO:0007669"/>
    <property type="project" value="TreeGrafter"/>
</dbReference>
<dbReference type="PROSITE" id="PS50235">
    <property type="entry name" value="USP_3"/>
    <property type="match status" value="1"/>
</dbReference>
<feature type="compositionally biased region" description="Polar residues" evidence="8">
    <location>
        <begin position="642"/>
        <end position="657"/>
    </location>
</feature>
<name>A0A976MD49_THEOR</name>
<proteinExistence type="inferred from homology"/>
<feature type="region of interest" description="Disordered" evidence="8">
    <location>
        <begin position="897"/>
        <end position="917"/>
    </location>
</feature>
<evidence type="ECO:0000256" key="6">
    <source>
        <dbReference type="ARBA" id="ARBA00022801"/>
    </source>
</evidence>
<evidence type="ECO:0000313" key="11">
    <source>
        <dbReference type="Proteomes" id="UP000244811"/>
    </source>
</evidence>
<evidence type="ECO:0000256" key="4">
    <source>
        <dbReference type="ARBA" id="ARBA00022670"/>
    </source>
</evidence>
<feature type="domain" description="USP" evidence="9">
    <location>
        <begin position="78"/>
        <end position="482"/>
    </location>
</feature>
<keyword evidence="6 10" id="KW-0378">Hydrolase</keyword>
<feature type="compositionally biased region" description="Basic and acidic residues" evidence="8">
    <location>
        <begin position="223"/>
        <end position="232"/>
    </location>
</feature>
<evidence type="ECO:0000256" key="7">
    <source>
        <dbReference type="ARBA" id="ARBA00022807"/>
    </source>
</evidence>
<gene>
    <name evidence="10" type="ORF">MACK_001498</name>
</gene>
<evidence type="ECO:0000256" key="5">
    <source>
        <dbReference type="ARBA" id="ARBA00022786"/>
    </source>
</evidence>
<accession>A0A976MD49</accession>
<dbReference type="SUPFAM" id="SSF54001">
    <property type="entry name" value="Cysteine proteinases"/>
    <property type="match status" value="1"/>
</dbReference>
<sequence>MSKFKTNSPIIIELHNKDIKFKKYESKQRDSFDKSNAKNDKTVLVKKQFKIVNNLSSIKGIYKVPNVKYDDETITMGSGLNNPGINICYMNVIIQVLSHTPLLSSALLKSYHTKVCKNHENNIFCVMCLFEKHLKNSYMASNALNNPFYSIAKKYIYSKFKLNQQDDSFIFLKYFLDSLSKSCYFSSNTNTNSNLSSLNSKTNLVNRNNSVEGTSSSTHGKGIGRDEKRSPSEEAATNLNSLIITNDKIMHTFIGYLFGGYFRNVIICNRCNSRSEKVEEFFDISVETTKSNELINLLNDFVVPEQLEGSNKYYCSECKSLQNATKLLSIYKCPQILTVHLKRFNMNQSSVSSLSTKLFQNKTFTSGSGNHPSNKGNGSNTINNKIGYFKGKFSKLMKRIHFPHKLSISLETKKDQKTWINYEIYAIVCHLGHSLNSGHYITFIKGKNNFWFLFDDSTVRLVSNEYVQQHENDVYILFYSSVSTSTKAGMGSKRTDVCSDFGSVDNMLNEYSQTNKFCNTSKVYDIKAEGKVGKMSSSSSSSNSGIDSKSGDSSGMDEAVVKDALKDDDVSTGSVRSKATDADNISGTSTGVNSDDGVSSSGSSSSDTVDNDDSGVATSGNESVDSSTANSGSESVDPDVASSRNESVDSSSPSTSRESVDPEVASTGNESVDSSTANSGNESVDISGAMDTDDNKEIADGVIEANATTGDAGDDENKGSDMDIDKHKKEEGTYKLIHVLSKVKGKLFNTFIKFRKFKSYKLMTIKLLSNAYRIYTAISEDASSIRSSSNSETPVNNTTEPDARSDYSNVNGTKWYSNKNIINNDDNCDKSKDNNVNKSNSNSFNKNNNNNNIDAKDNINRAKKCSLKSMFRNNEVDVWSDEEDKEKIENYKRLYSSLEGDGSKPDEEELEYDKGRPRKFKKKLEDEKYEFKRHHTGVQIAVNQKDVFDSTAKKASRNNKSDGTKKHKKNKTKRKKKKYTKHK</sequence>
<feature type="compositionally biased region" description="Basic and acidic residues" evidence="8">
    <location>
        <begin position="559"/>
        <end position="569"/>
    </location>
</feature>
<feature type="compositionally biased region" description="Basic residues" evidence="8">
    <location>
        <begin position="965"/>
        <end position="983"/>
    </location>
</feature>
<protein>
    <recommendedName>
        <fullName evidence="3">ubiquitinyl hydrolase 1</fullName>
        <ecNumber evidence="3">3.4.19.12</ecNumber>
    </recommendedName>
</protein>
<dbReference type="InterPro" id="IPR028881">
    <property type="entry name" value="PAN2_UCH_dom"/>
</dbReference>
<feature type="compositionally biased region" description="Low complexity" evidence="8">
    <location>
        <begin position="836"/>
        <end position="853"/>
    </location>
</feature>
<dbReference type="Gene3D" id="3.90.70.10">
    <property type="entry name" value="Cysteine proteinases"/>
    <property type="match status" value="1"/>
</dbReference>
<comment type="catalytic activity">
    <reaction evidence="1">
        <text>Thiol-dependent hydrolysis of ester, thioester, amide, peptide and isopeptide bonds formed by the C-terminal Gly of ubiquitin (a 76-residue protein attached to proteins as an intracellular targeting signal).</text>
        <dbReference type="EC" id="3.4.19.12"/>
    </reaction>
</comment>
<evidence type="ECO:0000256" key="1">
    <source>
        <dbReference type="ARBA" id="ARBA00000707"/>
    </source>
</evidence>
<dbReference type="EC" id="3.4.19.12" evidence="3"/>
<feature type="region of interest" description="Disordered" evidence="8">
    <location>
        <begin position="941"/>
        <end position="983"/>
    </location>
</feature>
<feature type="region of interest" description="Disordered" evidence="8">
    <location>
        <begin position="533"/>
        <end position="693"/>
    </location>
</feature>
<evidence type="ECO:0000313" key="10">
    <source>
        <dbReference type="EMBL" id="UKK02143.2"/>
    </source>
</evidence>
<dbReference type="GO" id="GO:0005634">
    <property type="term" value="C:nucleus"/>
    <property type="evidence" value="ECO:0007669"/>
    <property type="project" value="TreeGrafter"/>
</dbReference>
<feature type="region of interest" description="Disordered" evidence="8">
    <location>
        <begin position="824"/>
        <end position="856"/>
    </location>
</feature>
<organism evidence="10 11">
    <name type="scientific">Theileria orientalis</name>
    <dbReference type="NCBI Taxonomy" id="68886"/>
    <lineage>
        <taxon>Eukaryota</taxon>
        <taxon>Sar</taxon>
        <taxon>Alveolata</taxon>
        <taxon>Apicomplexa</taxon>
        <taxon>Aconoidasida</taxon>
        <taxon>Piroplasmida</taxon>
        <taxon>Theileriidae</taxon>
        <taxon>Theileria</taxon>
    </lineage>
</organism>
<feature type="region of interest" description="Disordered" evidence="8">
    <location>
        <begin position="704"/>
        <end position="723"/>
    </location>
</feature>
<evidence type="ECO:0000256" key="8">
    <source>
        <dbReference type="SAM" id="MobiDB-lite"/>
    </source>
</evidence>
<feature type="region of interest" description="Disordered" evidence="8">
    <location>
        <begin position="783"/>
        <end position="811"/>
    </location>
</feature>
<dbReference type="InterPro" id="IPR028889">
    <property type="entry name" value="USP"/>
</dbReference>
<dbReference type="Proteomes" id="UP000244811">
    <property type="component" value="Chromosome 2"/>
</dbReference>
<feature type="compositionally biased region" description="Polar residues" evidence="8">
    <location>
        <begin position="666"/>
        <end position="684"/>
    </location>
</feature>
<dbReference type="EMBL" id="CP056071">
    <property type="protein sequence ID" value="UKK02143.2"/>
    <property type="molecule type" value="Genomic_DNA"/>
</dbReference>
<dbReference type="PANTHER" id="PTHR24006:SF758">
    <property type="entry name" value="UBIQUITIN CARBOXYL-TERMINAL HYDROLASE 36"/>
    <property type="match status" value="1"/>
</dbReference>
<feature type="compositionally biased region" description="Polar residues" evidence="8">
    <location>
        <begin position="617"/>
        <end position="634"/>
    </location>
</feature>
<feature type="region of interest" description="Disordered" evidence="8">
    <location>
        <begin position="205"/>
        <end position="232"/>
    </location>
</feature>
<dbReference type="InterPro" id="IPR050164">
    <property type="entry name" value="Peptidase_C19"/>
</dbReference>
<feature type="compositionally biased region" description="Low complexity" evidence="8">
    <location>
        <begin position="533"/>
        <end position="558"/>
    </location>
</feature>
<feature type="compositionally biased region" description="Polar residues" evidence="8">
    <location>
        <begin position="792"/>
        <end position="811"/>
    </location>
</feature>